<dbReference type="Pfam" id="PF06013">
    <property type="entry name" value="WXG100"/>
    <property type="match status" value="1"/>
</dbReference>
<dbReference type="SUPFAM" id="SSF140453">
    <property type="entry name" value="EsxAB dimer-like"/>
    <property type="match status" value="1"/>
</dbReference>
<accession>A0A7R7ENZ3</accession>
<evidence type="ECO:0000313" key="1">
    <source>
        <dbReference type="EMBL" id="BCN32349.1"/>
    </source>
</evidence>
<dbReference type="Proteomes" id="UP000595897">
    <property type="component" value="Chromosome"/>
</dbReference>
<dbReference type="EMBL" id="AP024169">
    <property type="protein sequence ID" value="BCN32349.1"/>
    <property type="molecule type" value="Genomic_DNA"/>
</dbReference>
<name>A0A7R7ENZ3_9FIRM</name>
<evidence type="ECO:0008006" key="3">
    <source>
        <dbReference type="Google" id="ProtNLM"/>
    </source>
</evidence>
<dbReference type="InterPro" id="IPR010310">
    <property type="entry name" value="T7SS_ESAT-6-like"/>
</dbReference>
<keyword evidence="2" id="KW-1185">Reference proteome</keyword>
<dbReference type="InterPro" id="IPR036689">
    <property type="entry name" value="ESAT-6-like_sf"/>
</dbReference>
<dbReference type="KEGG" id="ahb:bsdtb5_36440"/>
<protein>
    <recommendedName>
        <fullName evidence="3">WXG100 family type VII secretion target</fullName>
    </recommendedName>
</protein>
<dbReference type="Gene3D" id="1.10.287.1060">
    <property type="entry name" value="ESAT-6-like"/>
    <property type="match status" value="1"/>
</dbReference>
<evidence type="ECO:0000313" key="2">
    <source>
        <dbReference type="Proteomes" id="UP000595897"/>
    </source>
</evidence>
<organism evidence="1 2">
    <name type="scientific">Anaeromicropila herbilytica</name>
    <dbReference type="NCBI Taxonomy" id="2785025"/>
    <lineage>
        <taxon>Bacteria</taxon>
        <taxon>Bacillati</taxon>
        <taxon>Bacillota</taxon>
        <taxon>Clostridia</taxon>
        <taxon>Lachnospirales</taxon>
        <taxon>Lachnospiraceae</taxon>
        <taxon>Anaeromicropila</taxon>
    </lineage>
</organism>
<sequence length="129" mass="15063">MSIAYESNNDFSFDTEIFHKASRAFQKDADSLSEIDKNLVQKIKNLKEIGWKSEAGEKFFDKIDSHWSKDIKRYADLMNDLAVIINYASKQFDTISEQAKYIKYQEDLIKLTEEVVTEKFGADSLRNLY</sequence>
<dbReference type="RefSeq" id="WP_271713400.1">
    <property type="nucleotide sequence ID" value="NZ_AP024169.1"/>
</dbReference>
<dbReference type="AlphaFoldDB" id="A0A7R7ENZ3"/>
<proteinExistence type="predicted"/>
<reference evidence="1 2" key="1">
    <citation type="submission" date="2020-11" db="EMBL/GenBank/DDBJ databases">
        <title>Draft genome sequencing of a Lachnospiraceae strain isolated from anoxic soil subjected to BSD treatment.</title>
        <authorList>
            <person name="Uek A."/>
            <person name="Tonouchi A."/>
        </authorList>
    </citation>
    <scope>NUCLEOTIDE SEQUENCE [LARGE SCALE GENOMIC DNA]</scope>
    <source>
        <strain evidence="1 2">TB5</strain>
    </source>
</reference>
<gene>
    <name evidence="1" type="ORF">bsdtb5_36440</name>
</gene>